<comment type="caution">
    <text evidence="2">The sequence shown here is derived from an EMBL/GenBank/DDBJ whole genome shotgun (WGS) entry which is preliminary data.</text>
</comment>
<keyword evidence="1" id="KW-1133">Transmembrane helix</keyword>
<sequence length="127" mass="14009">MNPRYIAPLTEWNLLTVGIRRRNPSSPVTVAGVVKTRCFSTAIQSSNRPRSLRNIVCFCPHRIAHGALHGGVPPGRPRSFKVLRSLFLCGLGFNCIQHCLCFACLVTFLVTQVYSIPGPFASGNRKL</sequence>
<dbReference type="EMBL" id="JBBPBN010000024">
    <property type="protein sequence ID" value="KAK9009781.1"/>
    <property type="molecule type" value="Genomic_DNA"/>
</dbReference>
<organism evidence="2 3">
    <name type="scientific">Hibiscus sabdariffa</name>
    <name type="common">roselle</name>
    <dbReference type="NCBI Taxonomy" id="183260"/>
    <lineage>
        <taxon>Eukaryota</taxon>
        <taxon>Viridiplantae</taxon>
        <taxon>Streptophyta</taxon>
        <taxon>Embryophyta</taxon>
        <taxon>Tracheophyta</taxon>
        <taxon>Spermatophyta</taxon>
        <taxon>Magnoliopsida</taxon>
        <taxon>eudicotyledons</taxon>
        <taxon>Gunneridae</taxon>
        <taxon>Pentapetalae</taxon>
        <taxon>rosids</taxon>
        <taxon>malvids</taxon>
        <taxon>Malvales</taxon>
        <taxon>Malvaceae</taxon>
        <taxon>Malvoideae</taxon>
        <taxon>Hibiscus</taxon>
    </lineage>
</organism>
<reference evidence="2 3" key="1">
    <citation type="journal article" date="2024" name="G3 (Bethesda)">
        <title>Genome assembly of Hibiscus sabdariffa L. provides insights into metabolisms of medicinal natural products.</title>
        <authorList>
            <person name="Kim T."/>
        </authorList>
    </citation>
    <scope>NUCLEOTIDE SEQUENCE [LARGE SCALE GENOMIC DNA]</scope>
    <source>
        <strain evidence="2">TK-2024</strain>
        <tissue evidence="2">Old leaves</tissue>
    </source>
</reference>
<accession>A0ABR2RA13</accession>
<keyword evidence="1" id="KW-0472">Membrane</keyword>
<proteinExistence type="predicted"/>
<feature type="transmembrane region" description="Helical" evidence="1">
    <location>
        <begin position="86"/>
        <end position="110"/>
    </location>
</feature>
<protein>
    <submittedName>
        <fullName evidence="2">Uncharacterized protein</fullName>
    </submittedName>
</protein>
<keyword evidence="3" id="KW-1185">Reference proteome</keyword>
<gene>
    <name evidence="2" type="ORF">V6N11_036307</name>
</gene>
<evidence type="ECO:0000313" key="2">
    <source>
        <dbReference type="EMBL" id="KAK9009781.1"/>
    </source>
</evidence>
<evidence type="ECO:0000313" key="3">
    <source>
        <dbReference type="Proteomes" id="UP001396334"/>
    </source>
</evidence>
<name>A0ABR2RA13_9ROSI</name>
<keyword evidence="1" id="KW-0812">Transmembrane</keyword>
<evidence type="ECO:0000256" key="1">
    <source>
        <dbReference type="SAM" id="Phobius"/>
    </source>
</evidence>
<dbReference type="Proteomes" id="UP001396334">
    <property type="component" value="Unassembled WGS sequence"/>
</dbReference>